<name>A0A6J6CFV8_9ZZZZ</name>
<dbReference type="AlphaFoldDB" id="A0A6J6CFV8"/>
<keyword evidence="1" id="KW-0812">Transmembrane</keyword>
<gene>
    <name evidence="2" type="ORF">UFOPK1440_01085</name>
</gene>
<keyword evidence="1" id="KW-0472">Membrane</keyword>
<protein>
    <submittedName>
        <fullName evidence="2">Unannotated protein</fullName>
    </submittedName>
</protein>
<evidence type="ECO:0000313" key="2">
    <source>
        <dbReference type="EMBL" id="CAB4550204.1"/>
    </source>
</evidence>
<keyword evidence="1" id="KW-1133">Transmembrane helix</keyword>
<reference evidence="2" key="1">
    <citation type="submission" date="2020-05" db="EMBL/GenBank/DDBJ databases">
        <authorList>
            <person name="Chiriac C."/>
            <person name="Salcher M."/>
            <person name="Ghai R."/>
            <person name="Kavagutti S V."/>
        </authorList>
    </citation>
    <scope>NUCLEOTIDE SEQUENCE</scope>
</reference>
<sequence length="39" mass="4382">MSIQLSEVVRELPVSAETFGIIAFSIFGLLLYLVLRLDK</sequence>
<organism evidence="2">
    <name type="scientific">freshwater metagenome</name>
    <dbReference type="NCBI Taxonomy" id="449393"/>
    <lineage>
        <taxon>unclassified sequences</taxon>
        <taxon>metagenomes</taxon>
        <taxon>ecological metagenomes</taxon>
    </lineage>
</organism>
<proteinExistence type="predicted"/>
<dbReference type="EMBL" id="CAEZSP010000079">
    <property type="protein sequence ID" value="CAB4550204.1"/>
    <property type="molecule type" value="Genomic_DNA"/>
</dbReference>
<feature type="transmembrane region" description="Helical" evidence="1">
    <location>
        <begin position="12"/>
        <end position="35"/>
    </location>
</feature>
<accession>A0A6J6CFV8</accession>
<evidence type="ECO:0000256" key="1">
    <source>
        <dbReference type="SAM" id="Phobius"/>
    </source>
</evidence>